<evidence type="ECO:0000256" key="2">
    <source>
        <dbReference type="ARBA" id="ARBA00022448"/>
    </source>
</evidence>
<feature type="transmembrane region" description="Helical" evidence="9">
    <location>
        <begin position="33"/>
        <end position="51"/>
    </location>
</feature>
<keyword evidence="6 9" id="KW-0472">Membrane</keyword>
<name>A0A2L0EJZ8_SORCE</name>
<dbReference type="FunFam" id="1.10.3730.20:FF:000001">
    <property type="entry name" value="Quaternary ammonium compound resistance transporter SugE"/>
    <property type="match status" value="1"/>
</dbReference>
<gene>
    <name evidence="10" type="ORF">SOCE26_010160</name>
</gene>
<keyword evidence="4 8" id="KW-0812">Transmembrane</keyword>
<dbReference type="InterPro" id="IPR045324">
    <property type="entry name" value="Small_multidrug_res"/>
</dbReference>
<comment type="subcellular location">
    <subcellularLocation>
        <location evidence="1 8">Cell membrane</location>
        <topology evidence="1 8">Multi-pass membrane protein</topology>
    </subcellularLocation>
</comment>
<keyword evidence="5 9" id="KW-1133">Transmembrane helix</keyword>
<evidence type="ECO:0000256" key="7">
    <source>
        <dbReference type="ARBA" id="ARBA00038032"/>
    </source>
</evidence>
<dbReference type="OrthoDB" id="9808638at2"/>
<evidence type="ECO:0000313" key="10">
    <source>
        <dbReference type="EMBL" id="AUX39622.1"/>
    </source>
</evidence>
<feature type="transmembrane region" description="Helical" evidence="9">
    <location>
        <begin position="58"/>
        <end position="79"/>
    </location>
</feature>
<sequence length="108" mass="11739">MKHWLLLAVAILAEVMATSCLKPAEGFTRFWPSVVVCVGYLTAFYCLSLVMQKLDISVVYAVWSGVGISIIALVGTFYFRQPMPPLRVAGLACVALGVVLLQLSNPPH</sequence>
<dbReference type="InterPro" id="IPR000390">
    <property type="entry name" value="Small_drug/metabolite_transptr"/>
</dbReference>
<dbReference type="Gene3D" id="1.10.3730.20">
    <property type="match status" value="1"/>
</dbReference>
<feature type="transmembrane region" description="Helical" evidence="9">
    <location>
        <begin position="85"/>
        <end position="103"/>
    </location>
</feature>
<dbReference type="InterPro" id="IPR037185">
    <property type="entry name" value="EmrE-like"/>
</dbReference>
<evidence type="ECO:0000256" key="5">
    <source>
        <dbReference type="ARBA" id="ARBA00022989"/>
    </source>
</evidence>
<evidence type="ECO:0000256" key="3">
    <source>
        <dbReference type="ARBA" id="ARBA00022475"/>
    </source>
</evidence>
<keyword evidence="3" id="KW-1003">Cell membrane</keyword>
<dbReference type="RefSeq" id="WP_104977561.1">
    <property type="nucleotide sequence ID" value="NZ_CP012673.1"/>
</dbReference>
<dbReference type="PANTHER" id="PTHR30561">
    <property type="entry name" value="SMR FAMILY PROTON-DEPENDENT DRUG EFFLUX TRANSPORTER SUGE"/>
    <property type="match status" value="1"/>
</dbReference>
<dbReference type="Pfam" id="PF00893">
    <property type="entry name" value="Multi_Drug_Res"/>
    <property type="match status" value="1"/>
</dbReference>
<dbReference type="SUPFAM" id="SSF103481">
    <property type="entry name" value="Multidrug resistance efflux transporter EmrE"/>
    <property type="match status" value="1"/>
</dbReference>
<dbReference type="PANTHER" id="PTHR30561:SF1">
    <property type="entry name" value="MULTIDRUG TRANSPORTER EMRE"/>
    <property type="match status" value="1"/>
</dbReference>
<reference evidence="10 11" key="1">
    <citation type="submission" date="2015-09" db="EMBL/GenBank/DDBJ databases">
        <title>Sorangium comparison.</title>
        <authorList>
            <person name="Zaburannyi N."/>
            <person name="Bunk B."/>
            <person name="Overmann J."/>
            <person name="Mueller R."/>
        </authorList>
    </citation>
    <scope>NUCLEOTIDE SEQUENCE [LARGE SCALE GENOMIC DNA]</scope>
    <source>
        <strain evidence="10 11">So ce26</strain>
    </source>
</reference>
<evidence type="ECO:0000256" key="1">
    <source>
        <dbReference type="ARBA" id="ARBA00004651"/>
    </source>
</evidence>
<dbReference type="GO" id="GO:0005886">
    <property type="term" value="C:plasma membrane"/>
    <property type="evidence" value="ECO:0007669"/>
    <property type="project" value="UniProtKB-SubCell"/>
</dbReference>
<keyword evidence="2" id="KW-0813">Transport</keyword>
<proteinExistence type="inferred from homology"/>
<comment type="similarity">
    <text evidence="7 8">Belongs to the drug/metabolite transporter (DMT) superfamily. Small multidrug resistance (SMR) (TC 2.A.7.1) family.</text>
</comment>
<dbReference type="GO" id="GO:1990961">
    <property type="term" value="P:xenobiotic detoxification by transmembrane export across the plasma membrane"/>
    <property type="evidence" value="ECO:0007669"/>
    <property type="project" value="UniProtKB-ARBA"/>
</dbReference>
<evidence type="ECO:0000256" key="9">
    <source>
        <dbReference type="SAM" id="Phobius"/>
    </source>
</evidence>
<accession>A0A2L0EJZ8</accession>
<dbReference type="EMBL" id="CP012673">
    <property type="protein sequence ID" value="AUX39622.1"/>
    <property type="molecule type" value="Genomic_DNA"/>
</dbReference>
<organism evidence="10 11">
    <name type="scientific">Sorangium cellulosum</name>
    <name type="common">Polyangium cellulosum</name>
    <dbReference type="NCBI Taxonomy" id="56"/>
    <lineage>
        <taxon>Bacteria</taxon>
        <taxon>Pseudomonadati</taxon>
        <taxon>Myxococcota</taxon>
        <taxon>Polyangia</taxon>
        <taxon>Polyangiales</taxon>
        <taxon>Polyangiaceae</taxon>
        <taxon>Sorangium</taxon>
    </lineage>
</organism>
<dbReference type="Proteomes" id="UP000238348">
    <property type="component" value="Chromosome"/>
</dbReference>
<dbReference type="GO" id="GO:0022857">
    <property type="term" value="F:transmembrane transporter activity"/>
    <property type="evidence" value="ECO:0007669"/>
    <property type="project" value="InterPro"/>
</dbReference>
<evidence type="ECO:0000256" key="6">
    <source>
        <dbReference type="ARBA" id="ARBA00023136"/>
    </source>
</evidence>
<protein>
    <submittedName>
        <fullName evidence="10">Multidrug transporter</fullName>
    </submittedName>
</protein>
<dbReference type="AlphaFoldDB" id="A0A2L0EJZ8"/>
<evidence type="ECO:0000256" key="4">
    <source>
        <dbReference type="ARBA" id="ARBA00022692"/>
    </source>
</evidence>
<evidence type="ECO:0000256" key="8">
    <source>
        <dbReference type="RuleBase" id="RU003942"/>
    </source>
</evidence>
<evidence type="ECO:0000313" key="11">
    <source>
        <dbReference type="Proteomes" id="UP000238348"/>
    </source>
</evidence>